<accession>A0ABT3Y849</accession>
<dbReference type="InterPro" id="IPR025935">
    <property type="entry name" value="AbiH"/>
</dbReference>
<protein>
    <submittedName>
        <fullName evidence="1">Bacteriophage abortive infection AbiH family protein</fullName>
    </submittedName>
</protein>
<evidence type="ECO:0000313" key="1">
    <source>
        <dbReference type="EMBL" id="MCX8534343.1"/>
    </source>
</evidence>
<dbReference type="Pfam" id="PF14253">
    <property type="entry name" value="AbiH"/>
    <property type="match status" value="1"/>
</dbReference>
<dbReference type="EMBL" id="JAOVZV010000022">
    <property type="protein sequence ID" value="MCX8534343.1"/>
    <property type="molecule type" value="Genomic_DNA"/>
</dbReference>
<gene>
    <name evidence="1" type="ORF">OEA66_18515</name>
</gene>
<reference evidence="1" key="1">
    <citation type="submission" date="2022-10" db="EMBL/GenBank/DDBJ databases">
        <title>Chryseobacterium sp. nov., a novel bacterial species.</title>
        <authorList>
            <person name="Cao Y."/>
        </authorList>
    </citation>
    <scope>NUCLEOTIDE SEQUENCE</scope>
    <source>
        <strain evidence="1">KC 927</strain>
    </source>
</reference>
<proteinExistence type="predicted"/>
<name>A0ABT3Y849_9FLAO</name>
<keyword evidence="2" id="KW-1185">Reference proteome</keyword>
<dbReference type="Proteomes" id="UP001070176">
    <property type="component" value="Unassembled WGS sequence"/>
</dbReference>
<evidence type="ECO:0000313" key="2">
    <source>
        <dbReference type="Proteomes" id="UP001070176"/>
    </source>
</evidence>
<dbReference type="RefSeq" id="WP_267282790.1">
    <property type="nucleotide sequence ID" value="NZ_JAOVZV010000022.1"/>
</dbReference>
<sequence length="414" mass="49162">MINRIVLIGNGFDLAHGMQTNYKDFINNYWRNRCEEFEKNTEYIYECDEFLLRSKHYTNHFEIISSFADLYNFAEENDRKFTSKNSFFLKLTQGLNYQGWVDIESEYYSHLKNLSKSKNLDEDYNIDNLNKDFTGIINLLEKYLTSVQENFKVDDLVKNRITGIINHPVKLQDLSEHVIRKIIDENWKLLQSDIETYNGFFKTGYNLSSTTQKIVKDFVQNNTHSRTKEHFTIYMLKNFENFFLSKKNHITFLNFNYTSTESLYANPETHICHIHGELNNKENPIIFGYGDELDDYYKDIEKLNDNRYLENVKSINYAKTDNYKKILNLINDGYFQVIILGHSCGNSDRTLLNTIFENDNCASIKFFYHQTDETKDNYLDIYKNISRNFNDKTKLRDRVVNKGYSEALIPINLQ</sequence>
<organism evidence="1 2">
    <name type="scientific">Chryseobacterium luquanense</name>
    <dbReference type="NCBI Taxonomy" id="2983766"/>
    <lineage>
        <taxon>Bacteria</taxon>
        <taxon>Pseudomonadati</taxon>
        <taxon>Bacteroidota</taxon>
        <taxon>Flavobacteriia</taxon>
        <taxon>Flavobacteriales</taxon>
        <taxon>Weeksellaceae</taxon>
        <taxon>Chryseobacterium group</taxon>
        <taxon>Chryseobacterium</taxon>
    </lineage>
</organism>
<comment type="caution">
    <text evidence="1">The sequence shown here is derived from an EMBL/GenBank/DDBJ whole genome shotgun (WGS) entry which is preliminary data.</text>
</comment>